<feature type="compositionally biased region" description="Basic residues" evidence="1">
    <location>
        <begin position="60"/>
        <end position="81"/>
    </location>
</feature>
<protein>
    <submittedName>
        <fullName evidence="2">Uncharacterized protein</fullName>
    </submittedName>
</protein>
<feature type="region of interest" description="Disordered" evidence="1">
    <location>
        <begin position="60"/>
        <end position="88"/>
    </location>
</feature>
<evidence type="ECO:0000256" key="1">
    <source>
        <dbReference type="SAM" id="MobiDB-lite"/>
    </source>
</evidence>
<accession>A0AAD6ZWX9</accession>
<organism evidence="2 3">
    <name type="scientific">Mycena albidolilacea</name>
    <dbReference type="NCBI Taxonomy" id="1033008"/>
    <lineage>
        <taxon>Eukaryota</taxon>
        <taxon>Fungi</taxon>
        <taxon>Dikarya</taxon>
        <taxon>Basidiomycota</taxon>
        <taxon>Agaricomycotina</taxon>
        <taxon>Agaricomycetes</taxon>
        <taxon>Agaricomycetidae</taxon>
        <taxon>Agaricales</taxon>
        <taxon>Marasmiineae</taxon>
        <taxon>Mycenaceae</taxon>
        <taxon>Mycena</taxon>
    </lineage>
</organism>
<evidence type="ECO:0000313" key="2">
    <source>
        <dbReference type="EMBL" id="KAJ7342537.1"/>
    </source>
</evidence>
<dbReference type="AlphaFoldDB" id="A0AAD6ZWX9"/>
<proteinExistence type="predicted"/>
<reference evidence="2" key="1">
    <citation type="submission" date="2023-03" db="EMBL/GenBank/DDBJ databases">
        <title>Massive genome expansion in bonnet fungi (Mycena s.s.) driven by repeated elements and novel gene families across ecological guilds.</title>
        <authorList>
            <consortium name="Lawrence Berkeley National Laboratory"/>
            <person name="Harder C.B."/>
            <person name="Miyauchi S."/>
            <person name="Viragh M."/>
            <person name="Kuo A."/>
            <person name="Thoen E."/>
            <person name="Andreopoulos B."/>
            <person name="Lu D."/>
            <person name="Skrede I."/>
            <person name="Drula E."/>
            <person name="Henrissat B."/>
            <person name="Morin E."/>
            <person name="Kohler A."/>
            <person name="Barry K."/>
            <person name="LaButti K."/>
            <person name="Morin E."/>
            <person name="Salamov A."/>
            <person name="Lipzen A."/>
            <person name="Mereny Z."/>
            <person name="Hegedus B."/>
            <person name="Baldrian P."/>
            <person name="Stursova M."/>
            <person name="Weitz H."/>
            <person name="Taylor A."/>
            <person name="Grigoriev I.V."/>
            <person name="Nagy L.G."/>
            <person name="Martin F."/>
            <person name="Kauserud H."/>
        </authorList>
    </citation>
    <scope>NUCLEOTIDE SEQUENCE</scope>
    <source>
        <strain evidence="2">CBHHK002</strain>
    </source>
</reference>
<evidence type="ECO:0000313" key="3">
    <source>
        <dbReference type="Proteomes" id="UP001218218"/>
    </source>
</evidence>
<keyword evidence="3" id="KW-1185">Reference proteome</keyword>
<name>A0AAD6ZWX9_9AGAR</name>
<dbReference type="Proteomes" id="UP001218218">
    <property type="component" value="Unassembled WGS sequence"/>
</dbReference>
<sequence>MRSIRGQTRAGIGIPARLRWGGRGARWMDDRRGMCRVSRPERDTRPCMLRLAGTRRARVANHRTQMRSAPRRPRRPSRTSMRRTSTTPTTTLCASMARYASPRVPAQASVTRTWVARCLLLPTCLRANVALQYFLNILIRHPYYEHISPSGAGLTAECPVWYVVGDRFAHAHPPSGAEHDLTALPVNGSIVPVGPDAVRAPVSIGAYTQEKRPTSKFPRILNY</sequence>
<comment type="caution">
    <text evidence="2">The sequence shown here is derived from an EMBL/GenBank/DDBJ whole genome shotgun (WGS) entry which is preliminary data.</text>
</comment>
<gene>
    <name evidence="2" type="ORF">DFH08DRAFT_240806</name>
</gene>
<dbReference type="EMBL" id="JARIHO010000025">
    <property type="protein sequence ID" value="KAJ7342537.1"/>
    <property type="molecule type" value="Genomic_DNA"/>
</dbReference>